<dbReference type="InterPro" id="IPR038763">
    <property type="entry name" value="DHH_sf"/>
</dbReference>
<sequence>MGHYDVFNGDADGIIALLQLRKAEPKKSTLVTGVKRDIKLLQQVAKKLDASGVTILDISMEKNIDALYDLIERDIPIFYCDHHRTGEVPQANNFTALINLDANTCTSLLINKHLGNQFATWAIVGAYGDNMFVAAEKLADEAGLTNEQREFLKELGTLINYNGYGASLDDLHIEPHILFTLLMNYNSPFELIDDVGSPYYVLKRGYEADSNHLAQLTATEYSDIAEVYELPCEAWARRISGVFGNELANRSPDKAHAVLTLNANQQDYTVSVRAPLNKRSGADEVCVQFATGGGRKAAAGINQLPMNEKTRFIEVLNQFYN</sequence>
<comment type="caution">
    <text evidence="1">The sequence shown here is derived from an EMBL/GenBank/DDBJ whole genome shotgun (WGS) entry which is preliminary data.</text>
</comment>
<dbReference type="AlphaFoldDB" id="A0A2N7KEV5"/>
<dbReference type="EMBL" id="MCZK01000062">
    <property type="protein sequence ID" value="PMM74218.1"/>
    <property type="molecule type" value="Genomic_DNA"/>
</dbReference>
<dbReference type="GO" id="GO:0016740">
    <property type="term" value="F:transferase activity"/>
    <property type="evidence" value="ECO:0007669"/>
    <property type="project" value="UniProtKB-KW"/>
</dbReference>
<dbReference type="Proteomes" id="UP000235406">
    <property type="component" value="Unassembled WGS sequence"/>
</dbReference>
<name>A0A2N7KEV5_9VIBR</name>
<dbReference type="SUPFAM" id="SSF64182">
    <property type="entry name" value="DHH phosphoesterases"/>
    <property type="match status" value="1"/>
</dbReference>
<proteinExistence type="predicted"/>
<reference evidence="2" key="1">
    <citation type="submission" date="2016-07" db="EMBL/GenBank/DDBJ databases">
        <title>Nontailed viruses are major unrecognized killers of bacteria in the ocean.</title>
        <authorList>
            <person name="Kauffman K."/>
            <person name="Hussain F."/>
            <person name="Yang J."/>
            <person name="Arevalo P."/>
            <person name="Brown J."/>
            <person name="Cutler M."/>
            <person name="Kelly L."/>
            <person name="Polz M.F."/>
        </authorList>
    </citation>
    <scope>NUCLEOTIDE SEQUENCE [LARGE SCALE GENOMIC DNA]</scope>
    <source>
        <strain evidence="2">10N.261.46.F8</strain>
    </source>
</reference>
<dbReference type="PANTHER" id="PTHR42146:SF1">
    <property type="entry name" value="OLIGORIBONUCLEASE NRNB"/>
    <property type="match status" value="1"/>
</dbReference>
<dbReference type="OrthoDB" id="5429547at2"/>
<accession>A0A2N7KEV5</accession>
<gene>
    <name evidence="1" type="ORF">BCT49_24325</name>
</gene>
<keyword evidence="1" id="KW-0808">Transferase</keyword>
<evidence type="ECO:0000313" key="2">
    <source>
        <dbReference type="Proteomes" id="UP000235406"/>
    </source>
</evidence>
<dbReference type="InterPro" id="IPR052968">
    <property type="entry name" value="Nucleotide_metab_enz"/>
</dbReference>
<dbReference type="PANTHER" id="PTHR42146">
    <property type="entry name" value="3',5'-CYCLIC-NUCLEOTIDE PHOSPHODIESTERASE"/>
    <property type="match status" value="1"/>
</dbReference>
<evidence type="ECO:0000313" key="1">
    <source>
        <dbReference type="EMBL" id="PMM74218.1"/>
    </source>
</evidence>
<dbReference type="RefSeq" id="WP_102434387.1">
    <property type="nucleotide sequence ID" value="NZ_CAWNVI010000062.1"/>
</dbReference>
<organism evidence="1 2">
    <name type="scientific">Vibrio lentus</name>
    <dbReference type="NCBI Taxonomy" id="136468"/>
    <lineage>
        <taxon>Bacteria</taxon>
        <taxon>Pseudomonadati</taxon>
        <taxon>Pseudomonadota</taxon>
        <taxon>Gammaproteobacteria</taxon>
        <taxon>Vibrionales</taxon>
        <taxon>Vibrionaceae</taxon>
        <taxon>Vibrio</taxon>
    </lineage>
</organism>
<protein>
    <submittedName>
        <fullName evidence="1">Acetyltransferase</fullName>
    </submittedName>
</protein>